<evidence type="ECO:0000256" key="3">
    <source>
        <dbReference type="ARBA" id="ARBA00022525"/>
    </source>
</evidence>
<evidence type="ECO:0000256" key="11">
    <source>
        <dbReference type="ARBA" id="ARBA00023277"/>
    </source>
</evidence>
<evidence type="ECO:0000256" key="15">
    <source>
        <dbReference type="ARBA" id="ARBA00047174"/>
    </source>
</evidence>
<dbReference type="Gene3D" id="2.70.50.70">
    <property type="match status" value="1"/>
</dbReference>
<dbReference type="GO" id="GO:0046872">
    <property type="term" value="F:metal ion binding"/>
    <property type="evidence" value="ECO:0007669"/>
    <property type="project" value="UniProtKB-KW"/>
</dbReference>
<dbReference type="GO" id="GO:0004497">
    <property type="term" value="F:monooxygenase activity"/>
    <property type="evidence" value="ECO:0007669"/>
    <property type="project" value="UniProtKB-KW"/>
</dbReference>
<keyword evidence="16" id="KW-0472">Membrane</keyword>
<evidence type="ECO:0000256" key="9">
    <source>
        <dbReference type="ARBA" id="ARBA00023033"/>
    </source>
</evidence>
<dbReference type="InterPro" id="IPR005103">
    <property type="entry name" value="AA9_LPMO"/>
</dbReference>
<name>A0A5C3KT25_COPMA</name>
<dbReference type="GO" id="GO:0030245">
    <property type="term" value="P:cellulose catabolic process"/>
    <property type="evidence" value="ECO:0007669"/>
    <property type="project" value="UniProtKB-KW"/>
</dbReference>
<evidence type="ECO:0000256" key="1">
    <source>
        <dbReference type="ARBA" id="ARBA00001973"/>
    </source>
</evidence>
<keyword evidence="5" id="KW-0732">Signal</keyword>
<comment type="cofactor">
    <cofactor evidence="1">
        <name>Cu(2+)</name>
        <dbReference type="ChEBI" id="CHEBI:29036"/>
    </cofactor>
</comment>
<keyword evidence="4" id="KW-0479">Metal-binding</keyword>
<organism evidence="18 19">
    <name type="scientific">Coprinopsis marcescibilis</name>
    <name type="common">Agaric fungus</name>
    <name type="synonym">Psathyrella marcescibilis</name>
    <dbReference type="NCBI Taxonomy" id="230819"/>
    <lineage>
        <taxon>Eukaryota</taxon>
        <taxon>Fungi</taxon>
        <taxon>Dikarya</taxon>
        <taxon>Basidiomycota</taxon>
        <taxon>Agaricomycotina</taxon>
        <taxon>Agaricomycetes</taxon>
        <taxon>Agaricomycetidae</taxon>
        <taxon>Agaricales</taxon>
        <taxon>Agaricineae</taxon>
        <taxon>Psathyrellaceae</taxon>
        <taxon>Coprinopsis</taxon>
    </lineage>
</organism>
<keyword evidence="8" id="KW-0186">Copper</keyword>
<evidence type="ECO:0000256" key="13">
    <source>
        <dbReference type="ARBA" id="ARBA00044502"/>
    </source>
</evidence>
<dbReference type="PANTHER" id="PTHR33353">
    <property type="entry name" value="PUTATIVE (AFU_ORTHOLOGUE AFUA_1G12560)-RELATED"/>
    <property type="match status" value="1"/>
</dbReference>
<sequence length="177" mass="19106">MNFAQVSAHLRIFAALYFLAYIQAVAGHGYVHSVVIGGQTYPGWNPFSDPYNNPPARVVRKIASDGPVGASEPDLACHHQGNEGTGAIAEAPAGSQITFQWVYWPGDHQGPVSTYMAACDGDCSTFSANNAQWFKLDDGGYFPDERLWAADKLRNDDNSWTSTIPANLASGDYVSST</sequence>
<dbReference type="GO" id="GO:0005576">
    <property type="term" value="C:extracellular region"/>
    <property type="evidence" value="ECO:0007669"/>
    <property type="project" value="UniProtKB-SubCell"/>
</dbReference>
<comment type="similarity">
    <text evidence="13">Belongs to the polysaccharide monooxygenase AA9 family.</text>
</comment>
<dbReference type="PANTHER" id="PTHR33353:SF10">
    <property type="entry name" value="ENDO-BETA-1,4-GLUCANASE D"/>
    <property type="match status" value="1"/>
</dbReference>
<dbReference type="EMBL" id="ML210214">
    <property type="protein sequence ID" value="TFK23662.1"/>
    <property type="molecule type" value="Genomic_DNA"/>
</dbReference>
<evidence type="ECO:0000256" key="2">
    <source>
        <dbReference type="ARBA" id="ARBA00004613"/>
    </source>
</evidence>
<gene>
    <name evidence="18" type="ORF">FA15DRAFT_593727</name>
</gene>
<evidence type="ECO:0000256" key="7">
    <source>
        <dbReference type="ARBA" id="ARBA00023002"/>
    </source>
</evidence>
<evidence type="ECO:0000256" key="6">
    <source>
        <dbReference type="ARBA" id="ARBA00023001"/>
    </source>
</evidence>
<keyword evidence="10" id="KW-1015">Disulfide bond</keyword>
<evidence type="ECO:0000256" key="16">
    <source>
        <dbReference type="SAM" id="Phobius"/>
    </source>
</evidence>
<dbReference type="InterPro" id="IPR049892">
    <property type="entry name" value="AA9"/>
</dbReference>
<dbReference type="EC" id="1.14.99.56" evidence="15"/>
<keyword evidence="12" id="KW-0624">Polysaccharide degradation</keyword>
<dbReference type="Proteomes" id="UP000307440">
    <property type="component" value="Unassembled WGS sequence"/>
</dbReference>
<evidence type="ECO:0000259" key="17">
    <source>
        <dbReference type="Pfam" id="PF03443"/>
    </source>
</evidence>
<keyword evidence="16" id="KW-1133">Transmembrane helix</keyword>
<evidence type="ECO:0000256" key="8">
    <source>
        <dbReference type="ARBA" id="ARBA00023008"/>
    </source>
</evidence>
<dbReference type="GO" id="GO:0016787">
    <property type="term" value="F:hydrolase activity"/>
    <property type="evidence" value="ECO:0007669"/>
    <property type="project" value="UniProtKB-KW"/>
</dbReference>
<protein>
    <recommendedName>
        <fullName evidence="15">lytic cellulose monooxygenase (C4-dehydrogenating)</fullName>
        <ecNumber evidence="15">1.14.99.56</ecNumber>
    </recommendedName>
</protein>
<keyword evidence="19" id="KW-1185">Reference proteome</keyword>
<comment type="subcellular location">
    <subcellularLocation>
        <location evidence="2">Secreted</location>
    </subcellularLocation>
</comment>
<feature type="transmembrane region" description="Helical" evidence="16">
    <location>
        <begin position="12"/>
        <end position="31"/>
    </location>
</feature>
<evidence type="ECO:0000256" key="14">
    <source>
        <dbReference type="ARBA" id="ARBA00045077"/>
    </source>
</evidence>
<keyword evidence="16" id="KW-0812">Transmembrane</keyword>
<dbReference type="Pfam" id="PF03443">
    <property type="entry name" value="AA9"/>
    <property type="match status" value="1"/>
</dbReference>
<keyword evidence="7" id="KW-0560">Oxidoreductase</keyword>
<feature type="domain" description="Auxiliary Activity family 9 catalytic" evidence="17">
    <location>
        <begin position="28"/>
        <end position="174"/>
    </location>
</feature>
<keyword evidence="3" id="KW-0964">Secreted</keyword>
<proteinExistence type="inferred from homology"/>
<evidence type="ECO:0000313" key="18">
    <source>
        <dbReference type="EMBL" id="TFK23662.1"/>
    </source>
</evidence>
<evidence type="ECO:0000313" key="19">
    <source>
        <dbReference type="Proteomes" id="UP000307440"/>
    </source>
</evidence>
<evidence type="ECO:0000256" key="5">
    <source>
        <dbReference type="ARBA" id="ARBA00022729"/>
    </source>
</evidence>
<keyword evidence="6" id="KW-0136">Cellulose degradation</keyword>
<keyword evidence="18" id="KW-0378">Hydrolase</keyword>
<evidence type="ECO:0000256" key="4">
    <source>
        <dbReference type="ARBA" id="ARBA00022723"/>
    </source>
</evidence>
<dbReference type="AlphaFoldDB" id="A0A5C3KT25"/>
<dbReference type="OrthoDB" id="4849160at2759"/>
<evidence type="ECO:0000256" key="12">
    <source>
        <dbReference type="ARBA" id="ARBA00023326"/>
    </source>
</evidence>
<accession>A0A5C3KT25</accession>
<comment type="catalytic activity">
    <reaction evidence="14">
        <text>[(1-&gt;4)-beta-D-glucosyl]n+m + reduced acceptor + O2 = 4-dehydro-beta-D-glucosyl-[(1-&gt;4)-beta-D-glucosyl]n-1 + [(1-&gt;4)-beta-D-glucosyl]m + acceptor + H2O.</text>
        <dbReference type="EC" id="1.14.99.56"/>
    </reaction>
</comment>
<evidence type="ECO:0000256" key="10">
    <source>
        <dbReference type="ARBA" id="ARBA00023157"/>
    </source>
</evidence>
<keyword evidence="11" id="KW-0119">Carbohydrate metabolism</keyword>
<reference evidence="18 19" key="1">
    <citation type="journal article" date="2019" name="Nat. Ecol. Evol.">
        <title>Megaphylogeny resolves global patterns of mushroom evolution.</title>
        <authorList>
            <person name="Varga T."/>
            <person name="Krizsan K."/>
            <person name="Foldi C."/>
            <person name="Dima B."/>
            <person name="Sanchez-Garcia M."/>
            <person name="Sanchez-Ramirez S."/>
            <person name="Szollosi G.J."/>
            <person name="Szarkandi J.G."/>
            <person name="Papp V."/>
            <person name="Albert L."/>
            <person name="Andreopoulos W."/>
            <person name="Angelini C."/>
            <person name="Antonin V."/>
            <person name="Barry K.W."/>
            <person name="Bougher N.L."/>
            <person name="Buchanan P."/>
            <person name="Buyck B."/>
            <person name="Bense V."/>
            <person name="Catcheside P."/>
            <person name="Chovatia M."/>
            <person name="Cooper J."/>
            <person name="Damon W."/>
            <person name="Desjardin D."/>
            <person name="Finy P."/>
            <person name="Geml J."/>
            <person name="Haridas S."/>
            <person name="Hughes K."/>
            <person name="Justo A."/>
            <person name="Karasinski D."/>
            <person name="Kautmanova I."/>
            <person name="Kiss B."/>
            <person name="Kocsube S."/>
            <person name="Kotiranta H."/>
            <person name="LaButti K.M."/>
            <person name="Lechner B.E."/>
            <person name="Liimatainen K."/>
            <person name="Lipzen A."/>
            <person name="Lukacs Z."/>
            <person name="Mihaltcheva S."/>
            <person name="Morgado L.N."/>
            <person name="Niskanen T."/>
            <person name="Noordeloos M.E."/>
            <person name="Ohm R.A."/>
            <person name="Ortiz-Santana B."/>
            <person name="Ovrebo C."/>
            <person name="Racz N."/>
            <person name="Riley R."/>
            <person name="Savchenko A."/>
            <person name="Shiryaev A."/>
            <person name="Soop K."/>
            <person name="Spirin V."/>
            <person name="Szebenyi C."/>
            <person name="Tomsovsky M."/>
            <person name="Tulloss R.E."/>
            <person name="Uehling J."/>
            <person name="Grigoriev I.V."/>
            <person name="Vagvolgyi C."/>
            <person name="Papp T."/>
            <person name="Martin F.M."/>
            <person name="Miettinen O."/>
            <person name="Hibbett D.S."/>
            <person name="Nagy L.G."/>
        </authorList>
    </citation>
    <scope>NUCLEOTIDE SEQUENCE [LARGE SCALE GENOMIC DNA]</scope>
    <source>
        <strain evidence="18 19">CBS 121175</strain>
    </source>
</reference>
<keyword evidence="9" id="KW-0503">Monooxygenase</keyword>
<dbReference type="STRING" id="230819.A0A5C3KT25"/>